<gene>
    <name evidence="1" type="ORF">CLLU_10810</name>
</gene>
<dbReference type="InterPro" id="IPR007497">
    <property type="entry name" value="SIMPL/DUF541"/>
</dbReference>
<sequence length="217" mass="24557">MEHLIRVKGTGNINVKPNLIVITMNLESQHYNYDKTMELAADSVEILQNAIESAGFDKKDLKTTSFNIKTHYESYRDNNDNYRSKFDGYICRQSLKIEFDFDTEVMSKVFAAIAKTQISPQLDIQFSVKDKSVISERLLVSAAKNAKHKAEILAKASGVILGDLVSIDYNWSELHLYSQTRCGVEENCMAVQSSYAPGIEPDDIKVSDTVLFVWEIK</sequence>
<dbReference type="Proteomes" id="UP000237798">
    <property type="component" value="Unassembled WGS sequence"/>
</dbReference>
<reference evidence="1 2" key="1">
    <citation type="submission" date="2018-03" db="EMBL/GenBank/DDBJ databases">
        <title>Genome sequence of Clostridium luticellarii DSM 29923.</title>
        <authorList>
            <person name="Poehlein A."/>
            <person name="Daniel R."/>
        </authorList>
    </citation>
    <scope>NUCLEOTIDE SEQUENCE [LARGE SCALE GENOMIC DNA]</scope>
    <source>
        <strain evidence="1 2">DSM 29923</strain>
    </source>
</reference>
<dbReference type="PANTHER" id="PTHR34387">
    <property type="entry name" value="SLR1258 PROTEIN"/>
    <property type="match status" value="1"/>
</dbReference>
<accession>A0A2T0BPV1</accession>
<evidence type="ECO:0000313" key="1">
    <source>
        <dbReference type="EMBL" id="PRR85877.1"/>
    </source>
</evidence>
<dbReference type="OrthoDB" id="850697at2"/>
<dbReference type="AlphaFoldDB" id="A0A2T0BPV1"/>
<name>A0A2T0BPV1_9CLOT</name>
<dbReference type="Gene3D" id="3.30.110.170">
    <property type="entry name" value="Protein of unknown function (DUF541), domain 1"/>
    <property type="match status" value="1"/>
</dbReference>
<dbReference type="GO" id="GO:0006974">
    <property type="term" value="P:DNA damage response"/>
    <property type="evidence" value="ECO:0007669"/>
    <property type="project" value="TreeGrafter"/>
</dbReference>
<evidence type="ECO:0000313" key="2">
    <source>
        <dbReference type="Proteomes" id="UP000237798"/>
    </source>
</evidence>
<protein>
    <submittedName>
        <fullName evidence="1">Oxidative stress defense protein</fullName>
    </submittedName>
</protein>
<organism evidence="1 2">
    <name type="scientific">Clostridium luticellarii</name>
    <dbReference type="NCBI Taxonomy" id="1691940"/>
    <lineage>
        <taxon>Bacteria</taxon>
        <taxon>Bacillati</taxon>
        <taxon>Bacillota</taxon>
        <taxon>Clostridia</taxon>
        <taxon>Eubacteriales</taxon>
        <taxon>Clostridiaceae</taxon>
        <taxon>Clostridium</taxon>
    </lineage>
</organism>
<dbReference type="RefSeq" id="WP_106008557.1">
    <property type="nucleotide sequence ID" value="NZ_PVXP01000010.1"/>
</dbReference>
<comment type="caution">
    <text evidence="1">The sequence shown here is derived from an EMBL/GenBank/DDBJ whole genome shotgun (WGS) entry which is preliminary data.</text>
</comment>
<dbReference type="PANTHER" id="PTHR34387:SF2">
    <property type="entry name" value="SLR1258 PROTEIN"/>
    <property type="match status" value="1"/>
</dbReference>
<dbReference type="Pfam" id="PF04402">
    <property type="entry name" value="SIMPL"/>
    <property type="match status" value="1"/>
</dbReference>
<dbReference type="Gene3D" id="3.30.70.2970">
    <property type="entry name" value="Protein of unknown function (DUF541), domain 2"/>
    <property type="match status" value="1"/>
</dbReference>
<keyword evidence="2" id="KW-1185">Reference proteome</keyword>
<dbReference type="EMBL" id="PVXP01000010">
    <property type="protein sequence ID" value="PRR85877.1"/>
    <property type="molecule type" value="Genomic_DNA"/>
</dbReference>
<dbReference type="InterPro" id="IPR052022">
    <property type="entry name" value="26kDa_periplasmic_antigen"/>
</dbReference>
<proteinExistence type="predicted"/>